<dbReference type="RefSeq" id="WP_075036834.1">
    <property type="nucleotide sequence ID" value="NZ_FOSB01000006.1"/>
</dbReference>
<dbReference type="Proteomes" id="UP000183557">
    <property type="component" value="Unassembled WGS sequence"/>
</dbReference>
<evidence type="ECO:0000256" key="1">
    <source>
        <dbReference type="SAM" id="Phobius"/>
    </source>
</evidence>
<protein>
    <submittedName>
        <fullName evidence="2">Uncharacterized protein</fullName>
    </submittedName>
</protein>
<keyword evidence="1" id="KW-1133">Transmembrane helix</keyword>
<keyword evidence="1" id="KW-0472">Membrane</keyword>
<feature type="transmembrane region" description="Helical" evidence="1">
    <location>
        <begin position="152"/>
        <end position="175"/>
    </location>
</feature>
<keyword evidence="3" id="KW-1185">Reference proteome</keyword>
<organism evidence="2 3">
    <name type="scientific">Halobacillus dabanensis</name>
    <dbReference type="NCBI Taxonomy" id="240302"/>
    <lineage>
        <taxon>Bacteria</taxon>
        <taxon>Bacillati</taxon>
        <taxon>Bacillota</taxon>
        <taxon>Bacilli</taxon>
        <taxon>Bacillales</taxon>
        <taxon>Bacillaceae</taxon>
        <taxon>Halobacillus</taxon>
    </lineage>
</organism>
<dbReference type="EMBL" id="FOSB01000006">
    <property type="protein sequence ID" value="SFK03391.1"/>
    <property type="molecule type" value="Genomic_DNA"/>
</dbReference>
<feature type="transmembrane region" description="Helical" evidence="1">
    <location>
        <begin position="88"/>
        <end position="109"/>
    </location>
</feature>
<proteinExistence type="predicted"/>
<name>A0A1I3WAA9_HALDA</name>
<dbReference type="OrthoDB" id="2596219at2"/>
<sequence length="194" mass="22496">MRPFQRIFQGFLLVLIDFYIGPVEVFPDFIGYILIAGALTRLPLEWREVRSARVLALLLAVVSIPAMFLGQPSPATNRLVMDLDLLTFYHHALGVLKLFLVYFLFEMLIHWASDREEKALIKRAKKLFSVYFYIHFAYYALLPFFFNTPDTYALPAMIVAVGAVFVVEISFILLLRAYDKEHQKWNGIQKDDPL</sequence>
<reference evidence="3" key="1">
    <citation type="submission" date="2016-10" db="EMBL/GenBank/DDBJ databases">
        <authorList>
            <person name="Varghese N."/>
            <person name="Submissions S."/>
        </authorList>
    </citation>
    <scope>NUCLEOTIDE SEQUENCE [LARGE SCALE GENOMIC DNA]</scope>
    <source>
        <strain evidence="3">CGMCC 1.3704</strain>
    </source>
</reference>
<feature type="transmembrane region" description="Helical" evidence="1">
    <location>
        <begin position="51"/>
        <end position="68"/>
    </location>
</feature>
<evidence type="ECO:0000313" key="2">
    <source>
        <dbReference type="EMBL" id="SFK03391.1"/>
    </source>
</evidence>
<dbReference type="AlphaFoldDB" id="A0A1I3WAA9"/>
<gene>
    <name evidence="2" type="ORF">SAMN04487936_106231</name>
</gene>
<evidence type="ECO:0000313" key="3">
    <source>
        <dbReference type="Proteomes" id="UP000183557"/>
    </source>
</evidence>
<feature type="transmembrane region" description="Helical" evidence="1">
    <location>
        <begin position="130"/>
        <end position="146"/>
    </location>
</feature>
<accession>A0A1I3WAA9</accession>
<keyword evidence="1" id="KW-0812">Transmembrane</keyword>